<feature type="transmembrane region" description="Helical" evidence="6">
    <location>
        <begin position="38"/>
        <end position="55"/>
    </location>
</feature>
<feature type="transmembrane region" description="Helical" evidence="6">
    <location>
        <begin position="62"/>
        <end position="85"/>
    </location>
</feature>
<feature type="transmembrane region" description="Helical" evidence="6">
    <location>
        <begin position="1196"/>
        <end position="1222"/>
    </location>
</feature>
<feature type="domain" description="Pecanex C-terminal" evidence="7">
    <location>
        <begin position="1622"/>
        <end position="1834"/>
    </location>
</feature>
<evidence type="ECO:0000256" key="2">
    <source>
        <dbReference type="ARBA" id="ARBA00010170"/>
    </source>
</evidence>
<proteinExistence type="inferred from homology"/>
<dbReference type="InterPro" id="IPR039797">
    <property type="entry name" value="Pecanex"/>
</dbReference>
<feature type="transmembrane region" description="Helical" evidence="6">
    <location>
        <begin position="1100"/>
        <end position="1119"/>
    </location>
</feature>
<keyword evidence="3 6" id="KW-0812">Transmembrane</keyword>
<evidence type="ECO:0000256" key="3">
    <source>
        <dbReference type="ARBA" id="ARBA00022692"/>
    </source>
</evidence>
<evidence type="ECO:0000259" key="7">
    <source>
        <dbReference type="Pfam" id="PF05041"/>
    </source>
</evidence>
<reference evidence="9" key="1">
    <citation type="submission" date="2022-11" db="UniProtKB">
        <authorList>
            <consortium name="WormBaseParasite"/>
        </authorList>
    </citation>
    <scope>IDENTIFICATION</scope>
</reference>
<keyword evidence="5 6" id="KW-0472">Membrane</keyword>
<accession>A0A915Q0J3</accession>
<dbReference type="GO" id="GO:0005783">
    <property type="term" value="C:endoplasmic reticulum"/>
    <property type="evidence" value="ECO:0007669"/>
    <property type="project" value="TreeGrafter"/>
</dbReference>
<evidence type="ECO:0000313" key="9">
    <source>
        <dbReference type="WBParaSite" id="sdigi.contig42.g2713.t1"/>
    </source>
</evidence>
<feature type="transmembrane region" description="Helical" evidence="6">
    <location>
        <begin position="890"/>
        <end position="909"/>
    </location>
</feature>
<keyword evidence="8" id="KW-1185">Reference proteome</keyword>
<sequence length="2098" mass="235561">MTVGSHVAEIVRQGIWASLTGGWYYEPGYTLFCNAVHLYLWLILFLIPLLLGLFFDSAMSVYVVVAYVSFIVLIFVVLKFTVSYLHNLFDTVDPTPYPSSRSHKVESFSCETMHHSNEKLGDEEIEMVDLRKKDGDETEGINHNLSRGSLGRRRFVRIDENSTSPVDAEIRINKEIGGEWDEGRSTGRHSGQGLLAPPLTALLPVDSLELLPTGARQQSENITSRCIGIDRKFSEPCLKESRQLWNLTQRRRLSDTGSCVRRAKSVFETSNKDDVAGGSMLTERTLEECKKLEWITQYFTLDRKDPVIIVGDVTMQLFNLYVIRKSYPTKKSSTAGFLSSALTKSACPSHSVEFNFGSKLGSGQNDLYYLNKKNPEMFDEGDGQRILKRINQRDMPSTSRGVGEDKTLVMETVVHLEPDSETKTNIISSGEGWRPIFVSLGDLDKPLTSTLHRTSERVNGEYNSRGMDLKGEITKFLEELIDKHPETLDAIESVRMNRLGRGLGSASSSFHSQPPALAQLRMIERSSATVAALSNLALKDGTHVALDHEDTSQGAVHSFQDEDGNWWTYVFDEHGVGTAHALGSSRALMEMIQGNNTAVPNVKLATLPETDSDSTEDSDIDRTAAGNINERCSRSQLLEGASLSAADRCRALSSSSTESGTYIADTPSAVYHASSSALMSRHPNRNRQMVSFSTMAARLRNAARRRSHGSFARGNNFLEEQTAETMPQMVQILSNNDQQRVSDAASRTSLHTGSPPVLRRVPFFSDISGIGTSDSSRINTRKKSHYYRIKVLPSFTGGKGMKLEMDRLSVAALFDRNSTLFSTVFDICLASIVALLTAVVLSRSIYYDLSLVLFAFVVAGTHFSLLKSVQPDASSPIHGFNWLVAYSRPVYFSIVAIALLVMSGDWWNYHDAIHALGWEWNFYRVDSVSVASILLACRDLLSVLLILLPVVFTFGLLPQINTLTLHLLEQVEMCVFGGTASFSLLSGFIQISKSLLAFGFLCFISKAAKRANPTGTQNAFFSAFAAAAVAVSYLLSRSTSNPGLMSLSFRYMMSSLKCVQLGSNEETENETKDGEMNPCLKDPLPDELRAVLINRIRSDVVISCLILLLFFALHCTSIFTAAQPFLQTITCIMCIIFGIANHYLYMELRTNTPWRIFARPILRAHEFAQFESAVAAKLMYFEIIHFYMLVIERNVLYPLLVISTITINKWTLHPYFIALFALRILRSAFSQPQLMFLPLAFSFVLTKADLASYSDIDQYFPLLFYLAALVWPKFLEFSLKINFILAYVAPWQISWGSAFHAFAQPFSVPHTALSFIQTVFSSVISAPLNPFLGSSFFLTSYVRPVKFWEKDYNTRRVDHSNTRLISQIDRGPMMDDSNLNAVFYEHLTRSLQSSLAGDILLGRWSTAVQPGDCFILASYYLNCLVHIIEVGNGFVTFQLRGLEFRGTYCHQREVEAISEDVGEALGCCCCSLGSLPGMLSLNTAWVLRWLAWEVVTAKYIVDGYSITDNSALNLLQVHELRRLLVTLYVKSIIFYALNSPKFTQWIQLPNILSALRVIETNSRYVDLDPMFSAANDEDFDINLMGISRQSFTELYESWILHCVEQHVQHNSDLDVEKITINRISAFCFALSVVGRRALAAAAHNRHANAAESFLYGLHALFKGDFRITCQRDEWVFADMDLLRCVVAPAVRMALKLHQDHFTAGDDFDDAALLYERITHHLTKLFISHEVANTPTLLALRHIYDDGQDDYKIIMLNKMHLNMRVIKLNRECVRAFWAGQQQELIFLRNRNPERGSIQNARQVLRNMINSSADQPIGYPIYVSPLTTSFVDSHPQVCSLSIPPITFEIVSRSLLFLWTTLRMNFGTSGSSNIPTQLTMAASVTGTIARTNPNGEDQISMEHQRGRTIFNAASVRTVQNRRRYAAASPTTIIRQENSIVSVVADGITKVTLCRNALRSLETNNAMQKGFLLDSTRESAQTEYAKIIDMEQVFTCLDESLKSTGEPLVTWPHVGWQTLGGRSSWDWMPLTGHRGKIVHKWVPFHPRREWRSHAGTIYLLCVKEMGGCYVPVGENGIEFITKEEYERDVRVEVDLETENLET</sequence>
<protein>
    <recommendedName>
        <fullName evidence="6">Pecanex-like protein</fullName>
    </recommendedName>
</protein>
<comment type="similarity">
    <text evidence="2 6">Belongs to the pecanex family.</text>
</comment>
<dbReference type="PANTHER" id="PTHR12372:SF7">
    <property type="entry name" value="PROTEIN PECANEX"/>
    <property type="match status" value="1"/>
</dbReference>
<dbReference type="InterPro" id="IPR007735">
    <property type="entry name" value="Pecanex_C"/>
</dbReference>
<evidence type="ECO:0000256" key="1">
    <source>
        <dbReference type="ARBA" id="ARBA00004141"/>
    </source>
</evidence>
<dbReference type="GO" id="GO:0016020">
    <property type="term" value="C:membrane"/>
    <property type="evidence" value="ECO:0007669"/>
    <property type="project" value="UniProtKB-SubCell"/>
</dbReference>
<feature type="transmembrane region" description="Helical" evidence="6">
    <location>
        <begin position="1125"/>
        <end position="1146"/>
    </location>
</feature>
<comment type="subcellular location">
    <subcellularLocation>
        <location evidence="1 6">Membrane</location>
        <topology evidence="1 6">Multi-pass membrane protein</topology>
    </subcellularLocation>
</comment>
<dbReference type="GO" id="GO:0007029">
    <property type="term" value="P:endoplasmic reticulum organization"/>
    <property type="evidence" value="ECO:0007669"/>
    <property type="project" value="TreeGrafter"/>
</dbReference>
<feature type="transmembrane region" description="Helical" evidence="6">
    <location>
        <begin position="820"/>
        <end position="842"/>
    </location>
</feature>
<organism evidence="8 9">
    <name type="scientific">Setaria digitata</name>
    <dbReference type="NCBI Taxonomy" id="48799"/>
    <lineage>
        <taxon>Eukaryota</taxon>
        <taxon>Metazoa</taxon>
        <taxon>Ecdysozoa</taxon>
        <taxon>Nematoda</taxon>
        <taxon>Chromadorea</taxon>
        <taxon>Rhabditida</taxon>
        <taxon>Spirurina</taxon>
        <taxon>Spiruromorpha</taxon>
        <taxon>Filarioidea</taxon>
        <taxon>Setariidae</taxon>
        <taxon>Setaria</taxon>
    </lineage>
</organism>
<dbReference type="PANTHER" id="PTHR12372">
    <property type="entry name" value="PECANEX"/>
    <property type="match status" value="1"/>
</dbReference>
<evidence type="ECO:0000256" key="4">
    <source>
        <dbReference type="ARBA" id="ARBA00022989"/>
    </source>
</evidence>
<dbReference type="WBParaSite" id="sdigi.contig42.g2713.t1">
    <property type="protein sequence ID" value="sdigi.contig42.g2713.t1"/>
    <property type="gene ID" value="sdigi.contig42.g2713"/>
</dbReference>
<feature type="transmembrane region" description="Helical" evidence="6">
    <location>
        <begin position="930"/>
        <end position="957"/>
    </location>
</feature>
<evidence type="ECO:0000256" key="5">
    <source>
        <dbReference type="ARBA" id="ARBA00023136"/>
    </source>
</evidence>
<dbReference type="Pfam" id="PF05041">
    <property type="entry name" value="Pecanex_C"/>
    <property type="match status" value="1"/>
</dbReference>
<evidence type="ECO:0000313" key="8">
    <source>
        <dbReference type="Proteomes" id="UP000887581"/>
    </source>
</evidence>
<evidence type="ECO:0000256" key="6">
    <source>
        <dbReference type="RuleBase" id="RU367089"/>
    </source>
</evidence>
<dbReference type="Proteomes" id="UP000887581">
    <property type="component" value="Unplaced"/>
</dbReference>
<feature type="transmembrane region" description="Helical" evidence="6">
    <location>
        <begin position="849"/>
        <end position="870"/>
    </location>
</feature>
<name>A0A915Q0J3_9BILA</name>
<keyword evidence="4 6" id="KW-1133">Transmembrane helix</keyword>